<dbReference type="InterPro" id="IPR029063">
    <property type="entry name" value="SAM-dependent_MTases_sf"/>
</dbReference>
<gene>
    <name evidence="1" type="ORF">EZL74_05975</name>
</gene>
<dbReference type="Pfam" id="PF13578">
    <property type="entry name" value="Methyltransf_24"/>
    <property type="match status" value="1"/>
</dbReference>
<evidence type="ECO:0000313" key="1">
    <source>
        <dbReference type="EMBL" id="TBX69964.1"/>
    </source>
</evidence>
<keyword evidence="1" id="KW-0489">Methyltransferase</keyword>
<protein>
    <submittedName>
        <fullName evidence="1">Class I SAM-dependent methyltransferase</fullName>
    </submittedName>
</protein>
<dbReference type="AlphaFoldDB" id="A0A4Q9Z1N0"/>
<proteinExistence type="predicted"/>
<accession>A0A4Q9Z1N0</accession>
<dbReference type="Gene3D" id="3.40.50.150">
    <property type="entry name" value="Vaccinia Virus protein VP39"/>
    <property type="match status" value="1"/>
</dbReference>
<dbReference type="EMBL" id="SJPE01000005">
    <property type="protein sequence ID" value="TBX69964.1"/>
    <property type="molecule type" value="Genomic_DNA"/>
</dbReference>
<keyword evidence="2" id="KW-1185">Reference proteome</keyword>
<dbReference type="OrthoDB" id="9795498at2"/>
<name>A0A4Q9Z1N0_9FLAO</name>
<sequence>MKFKTKIYNLIKAQLNKLPYIKPLYQQSQQCLFPNGHFYSPVFNIVEIKSREEQIWKNLNVEGIAGIDLRTEHQKQLAKVFEGYYEEMPFKSIKENHQRYQFENSSYSYTDGIILYSMIRHYKPKQIIEIGSGHTSALMLDTNELFFNNDIKLTFIDPYPERLYSLITETDKKNVTIFPNDAQTISLDVFEKLNAGDILFVDSTHVTKTGSDVNYILFEILPSLKSGVIIHFHDIFYPFEYPKDWIYRGYNWNEDYILRAFLMYNNQYEIKFFNHYMHLLHKEVYEKMPLTYQNIGGSLWIEKK</sequence>
<organism evidence="1 2">
    <name type="scientific">Flavobacterium silvisoli</name>
    <dbReference type="NCBI Taxonomy" id="2529433"/>
    <lineage>
        <taxon>Bacteria</taxon>
        <taxon>Pseudomonadati</taxon>
        <taxon>Bacteroidota</taxon>
        <taxon>Flavobacteriia</taxon>
        <taxon>Flavobacteriales</taxon>
        <taxon>Flavobacteriaceae</taxon>
        <taxon>Flavobacterium</taxon>
    </lineage>
</organism>
<dbReference type="GO" id="GO:0008168">
    <property type="term" value="F:methyltransferase activity"/>
    <property type="evidence" value="ECO:0007669"/>
    <property type="project" value="UniProtKB-KW"/>
</dbReference>
<dbReference type="RefSeq" id="WP_131475693.1">
    <property type="nucleotide sequence ID" value="NZ_SJPE01000005.1"/>
</dbReference>
<dbReference type="GO" id="GO:0032259">
    <property type="term" value="P:methylation"/>
    <property type="evidence" value="ECO:0007669"/>
    <property type="project" value="UniProtKB-KW"/>
</dbReference>
<keyword evidence="1" id="KW-0808">Transferase</keyword>
<evidence type="ECO:0000313" key="2">
    <source>
        <dbReference type="Proteomes" id="UP000293300"/>
    </source>
</evidence>
<comment type="caution">
    <text evidence="1">The sequence shown here is derived from an EMBL/GenBank/DDBJ whole genome shotgun (WGS) entry which is preliminary data.</text>
</comment>
<dbReference type="Proteomes" id="UP000293300">
    <property type="component" value="Unassembled WGS sequence"/>
</dbReference>
<reference evidence="1 2" key="1">
    <citation type="submission" date="2019-02" db="EMBL/GenBank/DDBJ databases">
        <title>Flavobacterium sp. RD-2-33 isolated from forest soil.</title>
        <authorList>
            <person name="Chaudhary D.K."/>
        </authorList>
    </citation>
    <scope>NUCLEOTIDE SEQUENCE [LARGE SCALE GENOMIC DNA]</scope>
    <source>
        <strain evidence="1 2">RD-2-33</strain>
    </source>
</reference>
<dbReference type="SUPFAM" id="SSF53335">
    <property type="entry name" value="S-adenosyl-L-methionine-dependent methyltransferases"/>
    <property type="match status" value="1"/>
</dbReference>